<keyword evidence="6" id="KW-1185">Reference proteome</keyword>
<evidence type="ECO:0000259" key="4">
    <source>
        <dbReference type="Pfam" id="PF01645"/>
    </source>
</evidence>
<keyword evidence="3" id="KW-0472">Membrane</keyword>
<reference evidence="6" key="1">
    <citation type="submission" date="2015-08" db="EMBL/GenBank/DDBJ databases">
        <title>Fjat-14210 dsm16467.</title>
        <authorList>
            <person name="Liu B."/>
            <person name="Wang J."/>
            <person name="Zhu Y."/>
            <person name="Liu G."/>
            <person name="Chen Q."/>
            <person name="Chen Z."/>
            <person name="Lan J."/>
            <person name="Che J."/>
            <person name="Ge C."/>
            <person name="Shi H."/>
            <person name="Pan Z."/>
            <person name="Liu X."/>
        </authorList>
    </citation>
    <scope>NUCLEOTIDE SEQUENCE [LARGE SCALE GENOMIC DNA]</scope>
    <source>
        <strain evidence="6">DSM 16467</strain>
    </source>
</reference>
<dbReference type="EMBL" id="LILC01000037">
    <property type="protein sequence ID" value="KOO37408.1"/>
    <property type="molecule type" value="Genomic_DNA"/>
</dbReference>
<sequence length="523" mass="57888">MTTAILFVLTAIIVLAILLPAIFLFVLWRRDERQEEHAVLRNYPLLGKMRYILEKMGPELRQYLFLNNNEAKPFSRNDYQQTVMSGKYKERIMGFGSERNFDEAGYFIRNSLFPKQKGELAIDNEPKVKTKLYKIDQDNLFRRKEHREDATAAPFLLTDENAVIIGEHTCRSPFIVKGLVGQSAMSYGALGDRAITALSIGLHRAHGAWMNTGEGGLSDHHLKGGVDIIFQIGPGLFGVRTKEGEFSWEDFKKKSDMKEIKAFELKLAQGAKTRGGHVDGAKVTPEIARIRNVEVGKSIDSPNRFNEFHTPKEMLDFIQQLREVGGKPVGIKIVVGNTNELEELISYMATNDVTPDFITVDGGEGGTGASFHELADVAGVPIRSALPIVDELLTKYDIRHKVKIFASGKLLTPDKMAIALCLGADLINVARGFMFSVGCIQAQVCHTNNCPVGVATTDPKLQKALSVEEKSYRVSNYVLSVREGLFNLAAAAGVDSPTKLTREHVVYQTANGELFPVKPAVSS</sequence>
<dbReference type="FunFam" id="3.20.20.70:FF:000156">
    <property type="entry name" value="Glutamate synthase domain protein"/>
    <property type="match status" value="1"/>
</dbReference>
<protein>
    <recommendedName>
        <fullName evidence="4">Glutamate synthase domain-containing protein</fullName>
    </recommendedName>
</protein>
<dbReference type="RefSeq" id="WP_053403844.1">
    <property type="nucleotide sequence ID" value="NZ_LILC01000037.1"/>
</dbReference>
<feature type="domain" description="Glutamate synthase" evidence="4">
    <location>
        <begin position="126"/>
        <end position="494"/>
    </location>
</feature>
<dbReference type="Pfam" id="PF01645">
    <property type="entry name" value="Glu_synthase"/>
    <property type="match status" value="1"/>
</dbReference>
<dbReference type="PIRSF" id="PIRSF006429">
    <property type="entry name" value="GOGAT_lg_2"/>
    <property type="match status" value="1"/>
</dbReference>
<dbReference type="AlphaFoldDB" id="A0A0M0KG67"/>
<keyword evidence="3" id="KW-1133">Transmembrane helix</keyword>
<dbReference type="InterPro" id="IPR002932">
    <property type="entry name" value="Glu_synthdom"/>
</dbReference>
<dbReference type="OrthoDB" id="9758182at2"/>
<dbReference type="PATRIC" id="fig|284581.3.peg.3490"/>
<proteinExistence type="inferred from homology"/>
<evidence type="ECO:0000313" key="5">
    <source>
        <dbReference type="EMBL" id="KOO37408.1"/>
    </source>
</evidence>
<dbReference type="STRING" id="284581.AMD01_23145"/>
<dbReference type="Gene3D" id="3.20.20.70">
    <property type="entry name" value="Aldolase class I"/>
    <property type="match status" value="1"/>
</dbReference>
<comment type="similarity">
    <text evidence="1 2">Belongs to the glutamate synthase family.</text>
</comment>
<evidence type="ECO:0000256" key="2">
    <source>
        <dbReference type="PIRNR" id="PIRNR006429"/>
    </source>
</evidence>
<dbReference type="SUPFAM" id="SSF51395">
    <property type="entry name" value="FMN-linked oxidoreductases"/>
    <property type="match status" value="1"/>
</dbReference>
<evidence type="ECO:0000256" key="3">
    <source>
        <dbReference type="SAM" id="Phobius"/>
    </source>
</evidence>
<evidence type="ECO:0000313" key="6">
    <source>
        <dbReference type="Proteomes" id="UP000037558"/>
    </source>
</evidence>
<evidence type="ECO:0000256" key="1">
    <source>
        <dbReference type="ARBA" id="ARBA00009716"/>
    </source>
</evidence>
<comment type="caution">
    <text evidence="5">The sequence shown here is derived from an EMBL/GenBank/DDBJ whole genome shotgun (WGS) entry which is preliminary data.</text>
</comment>
<dbReference type="Proteomes" id="UP000037558">
    <property type="component" value="Unassembled WGS sequence"/>
</dbReference>
<keyword evidence="3" id="KW-0812">Transmembrane</keyword>
<gene>
    <name evidence="5" type="ORF">AMD01_23145</name>
</gene>
<organism evidence="5 6">
    <name type="scientific">Priestia koreensis</name>
    <dbReference type="NCBI Taxonomy" id="284581"/>
    <lineage>
        <taxon>Bacteria</taxon>
        <taxon>Bacillati</taxon>
        <taxon>Bacillota</taxon>
        <taxon>Bacilli</taxon>
        <taxon>Bacillales</taxon>
        <taxon>Bacillaceae</taxon>
        <taxon>Priestia</taxon>
    </lineage>
</organism>
<accession>A0A0M0KG67</accession>
<name>A0A0M0KG67_9BACI</name>
<dbReference type="PANTHER" id="PTHR43819:SF1">
    <property type="entry name" value="ARCHAEAL-TYPE GLUTAMATE SYNTHASE [NADPH]"/>
    <property type="match status" value="1"/>
</dbReference>
<dbReference type="PANTHER" id="PTHR43819">
    <property type="entry name" value="ARCHAEAL-TYPE GLUTAMATE SYNTHASE [NADPH]"/>
    <property type="match status" value="1"/>
</dbReference>
<dbReference type="InterPro" id="IPR027283">
    <property type="entry name" value="YerD"/>
</dbReference>
<feature type="transmembrane region" description="Helical" evidence="3">
    <location>
        <begin position="6"/>
        <end position="28"/>
    </location>
</feature>
<dbReference type="GO" id="GO:0006537">
    <property type="term" value="P:glutamate biosynthetic process"/>
    <property type="evidence" value="ECO:0007669"/>
    <property type="project" value="InterPro"/>
</dbReference>
<dbReference type="PIRSF" id="PIRSF500060">
    <property type="entry name" value="UCP500060"/>
    <property type="match status" value="1"/>
</dbReference>
<dbReference type="GO" id="GO:0015930">
    <property type="term" value="F:glutamate synthase activity"/>
    <property type="evidence" value="ECO:0007669"/>
    <property type="project" value="InterPro"/>
</dbReference>
<dbReference type="InterPro" id="IPR024188">
    <property type="entry name" value="GltB"/>
</dbReference>
<dbReference type="CDD" id="cd02808">
    <property type="entry name" value="GltS_FMN"/>
    <property type="match status" value="1"/>
</dbReference>
<dbReference type="InterPro" id="IPR013785">
    <property type="entry name" value="Aldolase_TIM"/>
</dbReference>